<dbReference type="EMBL" id="JARRAF010000006">
    <property type="protein sequence ID" value="MDK2123760.1"/>
    <property type="molecule type" value="Genomic_DNA"/>
</dbReference>
<feature type="region of interest" description="Disordered" evidence="1">
    <location>
        <begin position="1"/>
        <end position="42"/>
    </location>
</feature>
<comment type="caution">
    <text evidence="2">The sequence shown here is derived from an EMBL/GenBank/DDBJ whole genome shotgun (WGS) entry which is preliminary data.</text>
</comment>
<dbReference type="RefSeq" id="WP_284100064.1">
    <property type="nucleotide sequence ID" value="NZ_JARRAF010000006.1"/>
</dbReference>
<name>A0ABT7DX66_9NEIS</name>
<evidence type="ECO:0000313" key="2">
    <source>
        <dbReference type="EMBL" id="MDK2123760.1"/>
    </source>
</evidence>
<gene>
    <name evidence="2" type="ORF">PZA18_06825</name>
</gene>
<proteinExistence type="predicted"/>
<reference evidence="2" key="1">
    <citation type="submission" date="2023-03" db="EMBL/GenBank/DDBJ databases">
        <title>Chitinimonas shenzhenensis gen. nov., sp. nov., a novel member of family Burkholderiaceae isolated from activated sludge collected in Shen Zhen, China.</title>
        <authorList>
            <person name="Wang X."/>
        </authorList>
    </citation>
    <scope>NUCLEOTIDE SEQUENCE</scope>
    <source>
        <strain evidence="2">DQS-5</strain>
    </source>
</reference>
<dbReference type="Proteomes" id="UP001172778">
    <property type="component" value="Unassembled WGS sequence"/>
</dbReference>
<accession>A0ABT7DX66</accession>
<protein>
    <submittedName>
        <fullName evidence="2">Uncharacterized protein</fullName>
    </submittedName>
</protein>
<keyword evidence="3" id="KW-1185">Reference proteome</keyword>
<sequence length="290" mass="30516">MTTSVHSSTQVSSLSQTTPSVPVKVESGPSSLQSASSQPSKGLFSGLSSMFSSFTSYPSKQADAYLDEHMITPLKKHVPEAPIKEGIQDAFSSRGESMGRLMSGELPGFSGVRKTVSDMHELYTFSHNGGTEDVLSGNFPSFGQTTDIVKAELSQMDPIKAIKHSVEGAKVVGAVSLASGEMRAKVIQTTEDAYSGQMKKIGASVGTSIVVGKGMKQAGSMAMRLPHPAAKLVGGALYGGGVFMQASGLVKGAYDVSDVSEKISDIHSKKGGAHELMSQIKDYNQKKQSE</sequence>
<organism evidence="2 3">
    <name type="scientific">Parachitinimonas caeni</name>
    <dbReference type="NCBI Taxonomy" id="3031301"/>
    <lineage>
        <taxon>Bacteria</taxon>
        <taxon>Pseudomonadati</taxon>
        <taxon>Pseudomonadota</taxon>
        <taxon>Betaproteobacteria</taxon>
        <taxon>Neisseriales</taxon>
        <taxon>Chitinibacteraceae</taxon>
        <taxon>Parachitinimonas</taxon>
    </lineage>
</organism>
<evidence type="ECO:0000256" key="1">
    <source>
        <dbReference type="SAM" id="MobiDB-lite"/>
    </source>
</evidence>
<evidence type="ECO:0000313" key="3">
    <source>
        <dbReference type="Proteomes" id="UP001172778"/>
    </source>
</evidence>